<dbReference type="InterPro" id="IPR007110">
    <property type="entry name" value="Ig-like_dom"/>
</dbReference>
<dbReference type="Proteomes" id="UP001159405">
    <property type="component" value="Unassembled WGS sequence"/>
</dbReference>
<feature type="region of interest" description="Disordered" evidence="1">
    <location>
        <begin position="589"/>
        <end position="610"/>
    </location>
</feature>
<keyword evidence="3" id="KW-0732">Signal</keyword>
<dbReference type="SMART" id="SM00408">
    <property type="entry name" value="IGc2"/>
    <property type="match status" value="1"/>
</dbReference>
<evidence type="ECO:0000256" key="2">
    <source>
        <dbReference type="SAM" id="Phobius"/>
    </source>
</evidence>
<feature type="transmembrane region" description="Helical" evidence="2">
    <location>
        <begin position="497"/>
        <end position="521"/>
    </location>
</feature>
<feature type="domain" description="Fibronectin type-III" evidence="5">
    <location>
        <begin position="267"/>
        <end position="370"/>
    </location>
</feature>
<dbReference type="InterPro" id="IPR036116">
    <property type="entry name" value="FN3_sf"/>
</dbReference>
<dbReference type="PROSITE" id="PS50835">
    <property type="entry name" value="IG_LIKE"/>
    <property type="match status" value="1"/>
</dbReference>
<dbReference type="Pfam" id="PF00041">
    <property type="entry name" value="fn3"/>
    <property type="match status" value="1"/>
</dbReference>
<dbReference type="InterPro" id="IPR036179">
    <property type="entry name" value="Ig-like_dom_sf"/>
</dbReference>
<reference evidence="6 7" key="1">
    <citation type="submission" date="2022-05" db="EMBL/GenBank/DDBJ databases">
        <authorList>
            <consortium name="Genoscope - CEA"/>
            <person name="William W."/>
        </authorList>
    </citation>
    <scope>NUCLEOTIDE SEQUENCE [LARGE SCALE GENOMIC DNA]</scope>
</reference>
<accession>A0ABN8MWG1</accession>
<protein>
    <submittedName>
        <fullName evidence="6">Uncharacterized protein</fullName>
    </submittedName>
</protein>
<dbReference type="InterPro" id="IPR003598">
    <property type="entry name" value="Ig_sub2"/>
</dbReference>
<keyword evidence="7" id="KW-1185">Reference proteome</keyword>
<evidence type="ECO:0000313" key="7">
    <source>
        <dbReference type="Proteomes" id="UP001159405"/>
    </source>
</evidence>
<dbReference type="EMBL" id="CALNXK010000003">
    <property type="protein sequence ID" value="CAH3034680.1"/>
    <property type="molecule type" value="Genomic_DNA"/>
</dbReference>
<dbReference type="SMART" id="SM00060">
    <property type="entry name" value="FN3"/>
    <property type="match status" value="2"/>
</dbReference>
<evidence type="ECO:0000256" key="1">
    <source>
        <dbReference type="SAM" id="MobiDB-lite"/>
    </source>
</evidence>
<dbReference type="InterPro" id="IPR003961">
    <property type="entry name" value="FN3_dom"/>
</dbReference>
<sequence length="610" mass="68955">MAHFLRWMCLAFLISPSLISLIQHVSGRQESFLSVQTPYVYVVSGKDLSLNCIVNGSSLSVDRVSWKHDGKWLHNETHRSTSEVRLILRKISRQQDGLYQCGVFKPSGQSLLEAIPKEGNVTVFIGGHISNLMCTSSGEKFAPRLALSWNTIDDYHSVLEFTYSVWYCVEPTPANLYCERPPYKFSVYQNCSDMKGSSSTAGSEVVGCNITPLFMRLFPNLYDVYAQTIGRPSLFFTISLGNVHMPIIGSYSESVECSPLMKVRCTRPENIHVRSLKRKTLSLVWDAPKVDIIINVSPFYWLLIAEGGAAKNKTIGTLVRTSHYDINYNFTNLHPYTLYHIYIACSRSRSSERDDRGQFIGPFSAMTMEEEPSDYPTVMNWTSTETHKEYRDVTFRWVLPDKGTWHGILTRFILDYSTVNSTSREEDVERLEVFNNASNYTATVRGLRLDEKYVVEVRMCTRVGCGPKSQPVYISSEIPSSEDTTIQASRKTGDSSFSLIIGLVLGVVVPVVFSVVVAILWTKRKHRSRVKGKPKLSEVVGDLAPPHWYDVQKEPDKDEDSGVYDETYTPLLSDKASDYVQITTSQPMLSVQRTSKHNVDDDKVAESTEI</sequence>
<feature type="signal peptide" evidence="3">
    <location>
        <begin position="1"/>
        <end position="27"/>
    </location>
</feature>
<organism evidence="6 7">
    <name type="scientific">Porites lobata</name>
    <dbReference type="NCBI Taxonomy" id="104759"/>
    <lineage>
        <taxon>Eukaryota</taxon>
        <taxon>Metazoa</taxon>
        <taxon>Cnidaria</taxon>
        <taxon>Anthozoa</taxon>
        <taxon>Hexacorallia</taxon>
        <taxon>Scleractinia</taxon>
        <taxon>Fungiina</taxon>
        <taxon>Poritidae</taxon>
        <taxon>Porites</taxon>
    </lineage>
</organism>
<dbReference type="InterPro" id="IPR003599">
    <property type="entry name" value="Ig_sub"/>
</dbReference>
<feature type="chain" id="PRO_5046058915" evidence="3">
    <location>
        <begin position="28"/>
        <end position="610"/>
    </location>
</feature>
<evidence type="ECO:0000313" key="6">
    <source>
        <dbReference type="EMBL" id="CAH3034680.1"/>
    </source>
</evidence>
<dbReference type="SMART" id="SM00409">
    <property type="entry name" value="IG"/>
    <property type="match status" value="1"/>
</dbReference>
<dbReference type="PANTHER" id="PTHR26391:SF18">
    <property type="entry name" value="PROTEIN KINASE RECEPTOR TIE-1, PUTATIVE-RELATED"/>
    <property type="match status" value="1"/>
</dbReference>
<proteinExistence type="predicted"/>
<feature type="domain" description="Ig-like" evidence="4">
    <location>
        <begin position="16"/>
        <end position="103"/>
    </location>
</feature>
<dbReference type="PANTHER" id="PTHR26391">
    <property type="entry name" value="INACTIVE TYROSINE-PROTEIN KINASE 7"/>
    <property type="match status" value="1"/>
</dbReference>
<dbReference type="Pfam" id="PF13927">
    <property type="entry name" value="Ig_3"/>
    <property type="match status" value="1"/>
</dbReference>
<dbReference type="CDD" id="cd00063">
    <property type="entry name" value="FN3"/>
    <property type="match status" value="2"/>
</dbReference>
<dbReference type="InterPro" id="IPR013783">
    <property type="entry name" value="Ig-like_fold"/>
</dbReference>
<name>A0ABN8MWG1_9CNID</name>
<evidence type="ECO:0000259" key="5">
    <source>
        <dbReference type="PROSITE" id="PS50853"/>
    </source>
</evidence>
<dbReference type="PROSITE" id="PS50853">
    <property type="entry name" value="FN3"/>
    <property type="match status" value="2"/>
</dbReference>
<dbReference type="SUPFAM" id="SSF48726">
    <property type="entry name" value="Immunoglobulin"/>
    <property type="match status" value="1"/>
</dbReference>
<feature type="compositionally biased region" description="Basic and acidic residues" evidence="1">
    <location>
        <begin position="597"/>
        <end position="610"/>
    </location>
</feature>
<evidence type="ECO:0000256" key="3">
    <source>
        <dbReference type="SAM" id="SignalP"/>
    </source>
</evidence>
<gene>
    <name evidence="6" type="ORF">PLOB_00025168</name>
</gene>
<feature type="region of interest" description="Disordered" evidence="1">
    <location>
        <begin position="547"/>
        <end position="567"/>
    </location>
</feature>
<keyword evidence="2" id="KW-0472">Membrane</keyword>
<evidence type="ECO:0000259" key="4">
    <source>
        <dbReference type="PROSITE" id="PS50835"/>
    </source>
</evidence>
<dbReference type="SUPFAM" id="SSF49265">
    <property type="entry name" value="Fibronectin type III"/>
    <property type="match status" value="1"/>
</dbReference>
<feature type="domain" description="Fibronectin type-III" evidence="5">
    <location>
        <begin position="377"/>
        <end position="479"/>
    </location>
</feature>
<keyword evidence="2" id="KW-1133">Transmembrane helix</keyword>
<comment type="caution">
    <text evidence="6">The sequence shown here is derived from an EMBL/GenBank/DDBJ whole genome shotgun (WGS) entry which is preliminary data.</text>
</comment>
<dbReference type="Gene3D" id="2.60.40.10">
    <property type="entry name" value="Immunoglobulins"/>
    <property type="match status" value="3"/>
</dbReference>
<keyword evidence="2" id="KW-0812">Transmembrane</keyword>